<dbReference type="EMBL" id="CP158281">
    <property type="protein sequence ID" value="XBV90185.1"/>
    <property type="molecule type" value="Genomic_DNA"/>
</dbReference>
<organism evidence="9">
    <name type="scientific">Brevibacterium koreense</name>
    <dbReference type="NCBI Taxonomy" id="3140787"/>
    <lineage>
        <taxon>Bacteria</taxon>
        <taxon>Bacillati</taxon>
        <taxon>Actinomycetota</taxon>
        <taxon>Actinomycetes</taxon>
        <taxon>Micrococcales</taxon>
        <taxon>Brevibacteriaceae</taxon>
        <taxon>Brevibacterium</taxon>
    </lineage>
</organism>
<evidence type="ECO:0000259" key="7">
    <source>
        <dbReference type="Pfam" id="PF07005"/>
    </source>
</evidence>
<dbReference type="Gene3D" id="3.40.980.20">
    <property type="entry name" value="Four-carbon acid sugar kinase, nucleotide binding domain"/>
    <property type="match status" value="1"/>
</dbReference>
<dbReference type="Pfam" id="PF17042">
    <property type="entry name" value="NBD_C"/>
    <property type="match status" value="1"/>
</dbReference>
<feature type="domain" description="Four-carbon acid sugar kinase N-terminal" evidence="7">
    <location>
        <begin position="19"/>
        <end position="241"/>
    </location>
</feature>
<evidence type="ECO:0000256" key="4">
    <source>
        <dbReference type="ARBA" id="ARBA00022777"/>
    </source>
</evidence>
<sequence length="473" mass="48669">MSQQNSAADPGLPQSGPRILILADDLTGGNACGALFAEAGLRTMTITGTGGSDSVSLDGMLDDYDTVVVNANSRHMDPAEAASLTDALVRIAGPVDLVSCRIDTTLRGNVGPTAEAALRARQSLASESGPSRVMGLCLPAFPSSGRVTVGGRQLLNGQLLEHTELAHDVRSPMTTSVVEDILRLNTDLKCHTIELSTVLDGKHAIRADVVSAIAAGAEVIVADAMTNEHINLIAATVVDLSREVASTPAGAPGENARLHANLRHGERLEWVSIDPGPGSLALARALLPARETGIILGVSGSATEITRAQLAKLDDDPTITVLRTINDADALPDVAATVEQVRAVASAQLGSVQAIILATVVDASDLLELTDEQSEIIPRRLAQTTAEVMASPVPSVAGLYTTGGDVTAAVLREVDAIGMEIEAEIIPLAVGGRIVGGTAAGLPIVTKGGLIGDSDTTALCLDHLQKAARNGRS</sequence>
<evidence type="ECO:0000259" key="8">
    <source>
        <dbReference type="Pfam" id="PF17042"/>
    </source>
</evidence>
<dbReference type="Pfam" id="PF07005">
    <property type="entry name" value="SBD_N"/>
    <property type="match status" value="1"/>
</dbReference>
<evidence type="ECO:0000313" key="9">
    <source>
        <dbReference type="EMBL" id="XBV90185.1"/>
    </source>
</evidence>
<comment type="similarity">
    <text evidence="1">Belongs to the four-carbon acid sugar kinase family.</text>
</comment>
<dbReference type="InterPro" id="IPR042213">
    <property type="entry name" value="NBD_C_sf"/>
</dbReference>
<feature type="domain" description="Four-carbon acid sugar kinase nucleotide binding" evidence="8">
    <location>
        <begin position="296"/>
        <end position="456"/>
    </location>
</feature>
<evidence type="ECO:0000256" key="3">
    <source>
        <dbReference type="ARBA" id="ARBA00022741"/>
    </source>
</evidence>
<evidence type="ECO:0000256" key="6">
    <source>
        <dbReference type="ARBA" id="ARBA00023277"/>
    </source>
</evidence>
<dbReference type="InterPro" id="IPR037051">
    <property type="entry name" value="4-carb_acid_sugar_kinase_N_sf"/>
</dbReference>
<keyword evidence="5" id="KW-0067">ATP-binding</keyword>
<keyword evidence="2" id="KW-0808">Transferase</keyword>
<evidence type="ECO:0000256" key="1">
    <source>
        <dbReference type="ARBA" id="ARBA00005715"/>
    </source>
</evidence>
<dbReference type="InterPro" id="IPR031475">
    <property type="entry name" value="NBD_C"/>
</dbReference>
<dbReference type="KEGG" id="bkr:AAFP32_05515"/>
<accession>A0AAU7UMZ7</accession>
<gene>
    <name evidence="9" type="ORF">AAFP32_05515</name>
</gene>
<evidence type="ECO:0000256" key="5">
    <source>
        <dbReference type="ARBA" id="ARBA00022840"/>
    </source>
</evidence>
<reference evidence="9" key="1">
    <citation type="submission" date="2024-06" db="EMBL/GenBank/DDBJ databases">
        <title>Brevibacterium koreense sp. nov., isolated from jogae-jeotgal, a Korean fermented seafood.</title>
        <authorList>
            <person name="Whon T.W."/>
            <person name="Nam S."/>
            <person name="Kim Y."/>
        </authorList>
    </citation>
    <scope>NUCLEOTIDE SEQUENCE</scope>
    <source>
        <strain evidence="9">CBA3109</strain>
    </source>
</reference>
<dbReference type="GO" id="GO:0005524">
    <property type="term" value="F:ATP binding"/>
    <property type="evidence" value="ECO:0007669"/>
    <property type="project" value="UniProtKB-KW"/>
</dbReference>
<dbReference type="InterPro" id="IPR010737">
    <property type="entry name" value="4-carb_acid_sugar_kinase_N"/>
</dbReference>
<dbReference type="AlphaFoldDB" id="A0AAU7UMZ7"/>
<keyword evidence="4 9" id="KW-0418">Kinase</keyword>
<protein>
    <submittedName>
        <fullName evidence="9">Four-carbon acid sugar kinase family protein</fullName>
    </submittedName>
</protein>
<keyword evidence="6" id="KW-0119">Carbohydrate metabolism</keyword>
<proteinExistence type="inferred from homology"/>
<dbReference type="GO" id="GO:0016301">
    <property type="term" value="F:kinase activity"/>
    <property type="evidence" value="ECO:0007669"/>
    <property type="project" value="UniProtKB-KW"/>
</dbReference>
<keyword evidence="3" id="KW-0547">Nucleotide-binding</keyword>
<dbReference type="Gene3D" id="3.40.50.10840">
    <property type="entry name" value="Putative sugar-binding, N-terminal domain"/>
    <property type="match status" value="1"/>
</dbReference>
<name>A0AAU7UMZ7_9MICO</name>
<dbReference type="SUPFAM" id="SSF142764">
    <property type="entry name" value="YgbK-like"/>
    <property type="match status" value="1"/>
</dbReference>
<evidence type="ECO:0000256" key="2">
    <source>
        <dbReference type="ARBA" id="ARBA00022679"/>
    </source>
</evidence>
<dbReference type="RefSeq" id="WP_350270962.1">
    <property type="nucleotide sequence ID" value="NZ_CP158281.1"/>
</dbReference>